<keyword evidence="6 12" id="KW-0479">Metal-binding</keyword>
<dbReference type="InterPro" id="IPR007693">
    <property type="entry name" value="DNA_helicase_DnaB-like_N"/>
</dbReference>
<dbReference type="SUPFAM" id="SSF48024">
    <property type="entry name" value="N-terminal domain of DnaB helicase"/>
    <property type="match status" value="1"/>
</dbReference>
<dbReference type="AlphaFoldDB" id="A0A928KXM0"/>
<dbReference type="SMART" id="SM00400">
    <property type="entry name" value="ZnF_CHCC"/>
    <property type="match status" value="1"/>
</dbReference>
<evidence type="ECO:0000256" key="7">
    <source>
        <dbReference type="ARBA" id="ARBA00022771"/>
    </source>
</evidence>
<dbReference type="Pfam" id="PF08275">
    <property type="entry name" value="DNAG_N"/>
    <property type="match status" value="1"/>
</dbReference>
<feature type="zinc finger region" description="CHC2-type" evidence="12 14">
    <location>
        <begin position="38"/>
        <end position="62"/>
    </location>
</feature>
<dbReference type="EMBL" id="SVNY01000005">
    <property type="protein sequence ID" value="MBE6833935.1"/>
    <property type="molecule type" value="Genomic_DNA"/>
</dbReference>
<dbReference type="SUPFAM" id="SSF56731">
    <property type="entry name" value="DNA primase core"/>
    <property type="match status" value="1"/>
</dbReference>
<keyword evidence="10 12" id="KW-0238">DNA-binding</keyword>
<dbReference type="FunFam" id="3.90.580.10:FF:000001">
    <property type="entry name" value="DNA primase"/>
    <property type="match status" value="1"/>
</dbReference>
<dbReference type="Proteomes" id="UP000754750">
    <property type="component" value="Unassembled WGS sequence"/>
</dbReference>
<dbReference type="InterPro" id="IPR002694">
    <property type="entry name" value="Znf_CHC2"/>
</dbReference>
<dbReference type="InterPro" id="IPR016136">
    <property type="entry name" value="DNA_helicase_N/primase_C"/>
</dbReference>
<dbReference type="Gene3D" id="3.40.1360.10">
    <property type="match status" value="1"/>
</dbReference>
<evidence type="ECO:0000259" key="15">
    <source>
        <dbReference type="PROSITE" id="PS50880"/>
    </source>
</evidence>
<dbReference type="InterPro" id="IPR050219">
    <property type="entry name" value="DnaG_primase"/>
</dbReference>
<evidence type="ECO:0000256" key="12">
    <source>
        <dbReference type="HAMAP-Rule" id="MF_00974"/>
    </source>
</evidence>
<dbReference type="Pfam" id="PF01807">
    <property type="entry name" value="Zn_ribbon_DnaG"/>
    <property type="match status" value="1"/>
</dbReference>
<dbReference type="SMART" id="SM00493">
    <property type="entry name" value="TOPRIM"/>
    <property type="match status" value="1"/>
</dbReference>
<sequence length="588" mass="65424">MALPDDFLQELKSRSDIADVVSSYVNLRHSGRTLSGLCPFHSEKTPSFHVYPENGSFYCFGCGAGGDVITFIRRIENLDYMEAVRHLAQRAGISVPESDADQGLARVRGRILEINRETARFYHTQLMSAQGTPGREYLLGRGLTPQTIRHFGLGYAPDSRFSLVNFLSGKGYTPEELLQANVAVRASTGRVMDRFFARVMYPIIDLRGNVIAFGGRTLGDNKPKYLNTSDTLVFHKSTGLFAMNFAKNNAKDGLILAEGYMDVIALHQAGFTNAIATLGTALTTEQARLLARYTGEVFLCYDSDEAGQKASSRAIPLLREAGLTVRVLSLSAGKDPDEFMRSYGEQGPARFRQLMESSGNDVEYRLQKLRAGHNLQTADGKVAYLTGAAELLATLDSRMEQEIYAGRLAEEIGIERSSILMQVDKNRKKRRKDQQRREFRAFQQQTAGIRDTVNPEKSRHLRAANAEEALIVYLMQHPDAAKALEAALPPENFVTAFNRRLYTVILGKIKDGKACGLTDLAGEFSVEEISSVAKMLADYHQVNVTAQDAKEYRNVILQENAKLEPQDAAAAAPQDIRDYLQRLREQKK</sequence>
<dbReference type="GO" id="GO:0008270">
    <property type="term" value="F:zinc ion binding"/>
    <property type="evidence" value="ECO:0007669"/>
    <property type="project" value="UniProtKB-UniRule"/>
</dbReference>
<dbReference type="InterPro" id="IPR006171">
    <property type="entry name" value="TOPRIM_dom"/>
</dbReference>
<evidence type="ECO:0000256" key="11">
    <source>
        <dbReference type="ARBA" id="ARBA00023163"/>
    </source>
</evidence>
<organism evidence="16 17">
    <name type="scientific">Faecalispora sporosphaeroides</name>
    <dbReference type="NCBI Taxonomy" id="1549"/>
    <lineage>
        <taxon>Bacteria</taxon>
        <taxon>Bacillati</taxon>
        <taxon>Bacillota</taxon>
        <taxon>Clostridia</taxon>
        <taxon>Eubacteriales</taxon>
        <taxon>Oscillospiraceae</taxon>
        <taxon>Faecalispora</taxon>
    </lineage>
</organism>
<dbReference type="PANTHER" id="PTHR30313">
    <property type="entry name" value="DNA PRIMASE"/>
    <property type="match status" value="1"/>
</dbReference>
<evidence type="ECO:0000256" key="10">
    <source>
        <dbReference type="ARBA" id="ARBA00023125"/>
    </source>
</evidence>
<dbReference type="InterPro" id="IPR019475">
    <property type="entry name" value="DNA_primase_DnaB-bd"/>
</dbReference>
<dbReference type="GO" id="GO:0003899">
    <property type="term" value="F:DNA-directed RNA polymerase activity"/>
    <property type="evidence" value="ECO:0007669"/>
    <property type="project" value="UniProtKB-UniRule"/>
</dbReference>
<keyword evidence="7 12" id="KW-0863">Zinc-finger</keyword>
<evidence type="ECO:0000256" key="6">
    <source>
        <dbReference type="ARBA" id="ARBA00022723"/>
    </source>
</evidence>
<protein>
    <recommendedName>
        <fullName evidence="12 13">DNA primase</fullName>
        <ecNumber evidence="12">2.7.7.101</ecNumber>
    </recommendedName>
</protein>
<dbReference type="HAMAP" id="MF_00974">
    <property type="entry name" value="DNA_primase_DnaG"/>
    <property type="match status" value="1"/>
</dbReference>
<evidence type="ECO:0000256" key="3">
    <source>
        <dbReference type="ARBA" id="ARBA00022679"/>
    </source>
</evidence>
<keyword evidence="1 12" id="KW-0240">DNA-directed RNA polymerase</keyword>
<evidence type="ECO:0000256" key="4">
    <source>
        <dbReference type="ARBA" id="ARBA00022695"/>
    </source>
</evidence>
<dbReference type="InterPro" id="IPR037068">
    <property type="entry name" value="DNA_primase_core_N_sf"/>
</dbReference>
<dbReference type="InterPro" id="IPR006295">
    <property type="entry name" value="DNA_primase_DnaG"/>
</dbReference>
<dbReference type="GO" id="GO:0005737">
    <property type="term" value="C:cytoplasm"/>
    <property type="evidence" value="ECO:0007669"/>
    <property type="project" value="TreeGrafter"/>
</dbReference>
<evidence type="ECO:0000256" key="2">
    <source>
        <dbReference type="ARBA" id="ARBA00022515"/>
    </source>
</evidence>
<evidence type="ECO:0000313" key="17">
    <source>
        <dbReference type="Proteomes" id="UP000754750"/>
    </source>
</evidence>
<comment type="catalytic activity">
    <reaction evidence="12">
        <text>ssDNA + n NTP = ssDNA/pppN(pN)n-1 hybrid + (n-1) diphosphate.</text>
        <dbReference type="EC" id="2.7.7.101"/>
    </reaction>
</comment>
<dbReference type="PANTHER" id="PTHR30313:SF2">
    <property type="entry name" value="DNA PRIMASE"/>
    <property type="match status" value="1"/>
</dbReference>
<dbReference type="SUPFAM" id="SSF57783">
    <property type="entry name" value="Zinc beta-ribbon"/>
    <property type="match status" value="1"/>
</dbReference>
<dbReference type="GO" id="GO:0006269">
    <property type="term" value="P:DNA replication, synthesis of primer"/>
    <property type="evidence" value="ECO:0007669"/>
    <property type="project" value="UniProtKB-UniRule"/>
</dbReference>
<dbReference type="GO" id="GO:1990077">
    <property type="term" value="C:primosome complex"/>
    <property type="evidence" value="ECO:0007669"/>
    <property type="project" value="UniProtKB-KW"/>
</dbReference>
<dbReference type="Gene3D" id="3.90.580.10">
    <property type="entry name" value="Zinc finger, CHC2-type domain"/>
    <property type="match status" value="1"/>
</dbReference>
<comment type="similarity">
    <text evidence="12 13">Belongs to the DnaG primase family.</text>
</comment>
<dbReference type="RefSeq" id="WP_020072275.1">
    <property type="nucleotide sequence ID" value="NZ_SVNY01000005.1"/>
</dbReference>
<dbReference type="InterPro" id="IPR030846">
    <property type="entry name" value="DnaG_bac"/>
</dbReference>
<comment type="cofactor">
    <cofactor evidence="12 13 14">
        <name>Zn(2+)</name>
        <dbReference type="ChEBI" id="CHEBI:29105"/>
    </cofactor>
    <text evidence="12 13 14">Binds 1 zinc ion per monomer.</text>
</comment>
<dbReference type="NCBIfam" id="TIGR01391">
    <property type="entry name" value="dnaG"/>
    <property type="match status" value="1"/>
</dbReference>
<feature type="domain" description="Toprim" evidence="15">
    <location>
        <begin position="252"/>
        <end position="333"/>
    </location>
</feature>
<dbReference type="CDD" id="cd03364">
    <property type="entry name" value="TOPRIM_DnaG_primases"/>
    <property type="match status" value="1"/>
</dbReference>
<dbReference type="GO" id="GO:0005524">
    <property type="term" value="F:ATP binding"/>
    <property type="evidence" value="ECO:0007669"/>
    <property type="project" value="InterPro"/>
</dbReference>
<keyword evidence="9" id="KW-0460">Magnesium</keyword>
<comment type="caution">
    <text evidence="16">The sequence shown here is derived from an EMBL/GenBank/DDBJ whole genome shotgun (WGS) entry which is preliminary data.</text>
</comment>
<dbReference type="Gene3D" id="3.90.980.10">
    <property type="entry name" value="DNA primase, catalytic core, N-terminal domain"/>
    <property type="match status" value="1"/>
</dbReference>
<keyword evidence="8 12" id="KW-0862">Zinc</keyword>
<keyword evidence="5 12" id="KW-0235">DNA replication</keyword>
<keyword evidence="11 12" id="KW-0804">Transcription</keyword>
<evidence type="ECO:0000256" key="14">
    <source>
        <dbReference type="PIRSR" id="PIRSR002811-1"/>
    </source>
</evidence>
<evidence type="ECO:0000256" key="13">
    <source>
        <dbReference type="PIRNR" id="PIRNR002811"/>
    </source>
</evidence>
<evidence type="ECO:0000256" key="1">
    <source>
        <dbReference type="ARBA" id="ARBA00022478"/>
    </source>
</evidence>
<proteinExistence type="inferred from homology"/>
<dbReference type="InterPro" id="IPR034151">
    <property type="entry name" value="TOPRIM_DnaG_bac"/>
</dbReference>
<evidence type="ECO:0000313" key="16">
    <source>
        <dbReference type="EMBL" id="MBE6833935.1"/>
    </source>
</evidence>
<dbReference type="InterPro" id="IPR036977">
    <property type="entry name" value="DNA_primase_Znf_CHC2"/>
</dbReference>
<gene>
    <name evidence="12" type="primary">dnaG</name>
    <name evidence="16" type="ORF">E7512_10230</name>
</gene>
<dbReference type="PROSITE" id="PS50880">
    <property type="entry name" value="TOPRIM"/>
    <property type="match status" value="1"/>
</dbReference>
<evidence type="ECO:0000256" key="9">
    <source>
        <dbReference type="ARBA" id="ARBA00022842"/>
    </source>
</evidence>
<dbReference type="GO" id="GO:0003677">
    <property type="term" value="F:DNA binding"/>
    <property type="evidence" value="ECO:0007669"/>
    <property type="project" value="UniProtKB-KW"/>
</dbReference>
<name>A0A928KXM0_9FIRM</name>
<dbReference type="Pfam" id="PF10410">
    <property type="entry name" value="DnaB_bind"/>
    <property type="match status" value="1"/>
</dbReference>
<keyword evidence="2 12" id="KW-0639">Primosome</keyword>
<reference evidence="16" key="1">
    <citation type="submission" date="2019-04" db="EMBL/GenBank/DDBJ databases">
        <title>Evolution of Biomass-Degrading Anaerobic Consortia Revealed by Metagenomics.</title>
        <authorList>
            <person name="Peng X."/>
        </authorList>
    </citation>
    <scope>NUCLEOTIDE SEQUENCE</scope>
    <source>
        <strain evidence="16">SIG551</strain>
    </source>
</reference>
<dbReference type="Gene3D" id="1.10.860.10">
    <property type="entry name" value="DNAb Helicase, Chain A"/>
    <property type="match status" value="1"/>
</dbReference>
<dbReference type="InterPro" id="IPR036185">
    <property type="entry name" value="DNA_heli_DnaB-like_N_sf"/>
</dbReference>
<keyword evidence="3 12" id="KW-0808">Transferase</keyword>
<comment type="subunit">
    <text evidence="12">Monomer. Interacts with DnaB.</text>
</comment>
<accession>A0A928KXM0</accession>
<comment type="domain">
    <text evidence="12">Contains an N-terminal zinc-binding domain, a central core domain that contains the primase activity, and a C-terminal DnaB-binding domain.</text>
</comment>
<keyword evidence="4 12" id="KW-0548">Nucleotidyltransferase</keyword>
<dbReference type="Pfam" id="PF13155">
    <property type="entry name" value="Toprim_2"/>
    <property type="match status" value="1"/>
</dbReference>
<dbReference type="EC" id="2.7.7.101" evidence="12"/>
<dbReference type="InterPro" id="IPR013264">
    <property type="entry name" value="DNAG_N"/>
</dbReference>
<dbReference type="GO" id="GO:0000428">
    <property type="term" value="C:DNA-directed RNA polymerase complex"/>
    <property type="evidence" value="ECO:0007669"/>
    <property type="project" value="UniProtKB-KW"/>
</dbReference>
<dbReference type="PIRSF" id="PIRSF002811">
    <property type="entry name" value="DnaG"/>
    <property type="match status" value="1"/>
</dbReference>
<comment type="function">
    <text evidence="12 13">RNA polymerase that catalyzes the synthesis of short RNA molecules used as primers for DNA polymerase during DNA replication.</text>
</comment>
<dbReference type="FunFam" id="3.90.980.10:FF:000001">
    <property type="entry name" value="DNA primase"/>
    <property type="match status" value="1"/>
</dbReference>
<evidence type="ECO:0000256" key="5">
    <source>
        <dbReference type="ARBA" id="ARBA00022705"/>
    </source>
</evidence>
<dbReference type="GO" id="GO:0003678">
    <property type="term" value="F:DNA helicase activity"/>
    <property type="evidence" value="ECO:0007669"/>
    <property type="project" value="InterPro"/>
</dbReference>
<evidence type="ECO:0000256" key="8">
    <source>
        <dbReference type="ARBA" id="ARBA00022833"/>
    </source>
</evidence>
<dbReference type="Pfam" id="PF00772">
    <property type="entry name" value="DnaB"/>
    <property type="match status" value="1"/>
</dbReference>